<dbReference type="SUPFAM" id="SSF47226">
    <property type="entry name" value="Histidine-containing phosphotransfer domain, HPT domain"/>
    <property type="match status" value="1"/>
</dbReference>
<evidence type="ECO:0000313" key="5">
    <source>
        <dbReference type="EMBL" id="QXH86565.1"/>
    </source>
</evidence>
<evidence type="ECO:0000256" key="1">
    <source>
        <dbReference type="ARBA" id="ARBA00022553"/>
    </source>
</evidence>
<reference evidence="5" key="2">
    <citation type="submission" date="2021-06" db="EMBL/GenBank/DDBJ databases">
        <title>Updating the genus Pseudomonas: Description of 43 new species and partition of the Pseudomonas putida group.</title>
        <authorList>
            <person name="Girard L."/>
            <person name="Lood C."/>
            <person name="Vandamme P."/>
            <person name="Rokni-Zadeh H."/>
            <person name="van Noort V."/>
            <person name="Hofte M."/>
            <person name="Lavigne R."/>
            <person name="De Mot R."/>
        </authorList>
    </citation>
    <scope>NUCLEOTIDE SEQUENCE</scope>
    <source>
        <strain evidence="5">SWRI145</strain>
    </source>
</reference>
<dbReference type="InterPro" id="IPR011006">
    <property type="entry name" value="CheY-like_superfamily"/>
</dbReference>
<evidence type="ECO:0000259" key="3">
    <source>
        <dbReference type="PROSITE" id="PS50110"/>
    </source>
</evidence>
<dbReference type="EMBL" id="JABWQF010000013">
    <property type="protein sequence ID" value="MBC3294172.1"/>
    <property type="molecule type" value="Genomic_DNA"/>
</dbReference>
<dbReference type="InterPro" id="IPR001789">
    <property type="entry name" value="Sig_transdc_resp-reg_receiver"/>
</dbReference>
<dbReference type="Pfam" id="PF00072">
    <property type="entry name" value="Response_reg"/>
    <property type="match status" value="1"/>
</dbReference>
<dbReference type="SUPFAM" id="SSF52172">
    <property type="entry name" value="CheY-like"/>
    <property type="match status" value="1"/>
</dbReference>
<dbReference type="CDD" id="cd17546">
    <property type="entry name" value="REC_hyHK_CKI1_RcsC-like"/>
    <property type="match status" value="1"/>
</dbReference>
<evidence type="ECO:0000256" key="2">
    <source>
        <dbReference type="PROSITE-ProRule" id="PRU00169"/>
    </source>
</evidence>
<accession>A0A8H9YSZ4</accession>
<dbReference type="GO" id="GO:0005524">
    <property type="term" value="F:ATP binding"/>
    <property type="evidence" value="ECO:0007669"/>
    <property type="project" value="UniProtKB-KW"/>
</dbReference>
<name>A0A8H9YSZ4_9PSED</name>
<proteinExistence type="predicted"/>
<dbReference type="GO" id="GO:0005886">
    <property type="term" value="C:plasma membrane"/>
    <property type="evidence" value="ECO:0007669"/>
    <property type="project" value="UniProtKB-SubCell"/>
</dbReference>
<sequence>MPLHWQGARLLVVDDQRTYRLLMSSLLHRLGLAHDAVADGRMALLALNAQRYDMVITDCRMPVMDGYTLARELRCREARTGTPHIPVLALTGCLGPDEVRRCVDCGMDGWLIKPVVLEQLREVLLYWLPAPQSRPRGGWREPVPAAVQERVPTRSSLIATFGSWAVVQPLLSCLLQEAREDLAVLSLARSRLDATLTTQRLHRLVGSIAFFGATILEQRAVHLIAQVNQSGVATQLTGLEQFHRDVEQYLECLAAL</sequence>
<organism evidence="4">
    <name type="scientific">Pseudomonas tritici</name>
    <dbReference type="NCBI Taxonomy" id="2745518"/>
    <lineage>
        <taxon>Bacteria</taxon>
        <taxon>Pseudomonadati</taxon>
        <taxon>Pseudomonadota</taxon>
        <taxon>Gammaproteobacteria</taxon>
        <taxon>Pseudomonadales</taxon>
        <taxon>Pseudomonadaceae</taxon>
        <taxon>Pseudomonas</taxon>
    </lineage>
</organism>
<dbReference type="Gene3D" id="3.40.50.2300">
    <property type="match status" value="1"/>
</dbReference>
<feature type="domain" description="Response regulatory" evidence="3">
    <location>
        <begin position="9"/>
        <end position="128"/>
    </location>
</feature>
<dbReference type="SMART" id="SM00448">
    <property type="entry name" value="REC"/>
    <property type="match status" value="1"/>
</dbReference>
<protein>
    <submittedName>
        <fullName evidence="4">Response regulator</fullName>
    </submittedName>
</protein>
<feature type="modified residue" description="4-aspartylphosphate" evidence="2">
    <location>
        <position position="58"/>
    </location>
</feature>
<dbReference type="PANTHER" id="PTHR45339">
    <property type="entry name" value="HYBRID SIGNAL TRANSDUCTION HISTIDINE KINASE J"/>
    <property type="match status" value="1"/>
</dbReference>
<dbReference type="Proteomes" id="UP000615613">
    <property type="component" value="Chromosome"/>
</dbReference>
<keyword evidence="1 2" id="KW-0597">Phosphoprotein</keyword>
<evidence type="ECO:0000313" key="4">
    <source>
        <dbReference type="EMBL" id="MBC3294172.1"/>
    </source>
</evidence>
<keyword evidence="6" id="KW-1185">Reference proteome</keyword>
<gene>
    <name evidence="5" type="ORF">HU722_0006310</name>
    <name evidence="4" type="ORF">HU722_21860</name>
</gene>
<evidence type="ECO:0000313" key="6">
    <source>
        <dbReference type="Proteomes" id="UP000615613"/>
    </source>
</evidence>
<dbReference type="InterPro" id="IPR036641">
    <property type="entry name" value="HPT_dom_sf"/>
</dbReference>
<dbReference type="GO" id="GO:0000160">
    <property type="term" value="P:phosphorelay signal transduction system"/>
    <property type="evidence" value="ECO:0007669"/>
    <property type="project" value="InterPro"/>
</dbReference>
<dbReference type="KEGG" id="ptrt:HU722_0006310"/>
<dbReference type="PROSITE" id="PS50110">
    <property type="entry name" value="RESPONSE_REGULATORY"/>
    <property type="match status" value="1"/>
</dbReference>
<dbReference type="PANTHER" id="PTHR45339:SF5">
    <property type="entry name" value="HISTIDINE KINASE"/>
    <property type="match status" value="1"/>
</dbReference>
<reference evidence="4" key="1">
    <citation type="journal article" date="2020" name="Microorganisms">
        <title>Reliable Identification of Environmental Pseudomonas Isolates Using the rpoD Gene.</title>
        <authorList>
            <consortium name="The Broad Institute Genome Sequencing Platform"/>
            <person name="Girard L."/>
            <person name="Lood C."/>
            <person name="Rokni-Zadeh H."/>
            <person name="van Noort V."/>
            <person name="Lavigne R."/>
            <person name="De Mot R."/>
        </authorList>
    </citation>
    <scope>NUCLEOTIDE SEQUENCE [LARGE SCALE GENOMIC DNA]</scope>
    <source>
        <strain evidence="4">SWRI145</strain>
    </source>
</reference>
<dbReference type="AlphaFoldDB" id="A0A8H9YSZ4"/>
<dbReference type="EMBL" id="CP077084">
    <property type="protein sequence ID" value="QXH86565.1"/>
    <property type="molecule type" value="Genomic_DNA"/>
</dbReference>